<reference evidence="11" key="1">
    <citation type="submission" date="2022-06" db="EMBL/GenBank/DDBJ databases">
        <title>Genome sequencing of Brevibacillus sp. BB3-R1.</title>
        <authorList>
            <person name="Heo J."/>
            <person name="Lee D."/>
            <person name="Won M."/>
            <person name="Han B.-H."/>
            <person name="Hong S.-B."/>
            <person name="Kwon S.-W."/>
        </authorList>
    </citation>
    <scope>NUCLEOTIDE SEQUENCE</scope>
    <source>
        <strain evidence="11">BB3-R1</strain>
    </source>
</reference>
<evidence type="ECO:0000256" key="7">
    <source>
        <dbReference type="ARBA" id="ARBA00023136"/>
    </source>
</evidence>
<dbReference type="PANTHER" id="PTHR30425:SF2">
    <property type="entry name" value="ABC TRANSPORTER PERMEASE PROTEIN YQGH-RELATED"/>
    <property type="match status" value="1"/>
</dbReference>
<dbReference type="NCBIfam" id="TIGR02138">
    <property type="entry name" value="phosphate_pstC"/>
    <property type="match status" value="1"/>
</dbReference>
<dbReference type="SUPFAM" id="SSF161098">
    <property type="entry name" value="MetI-like"/>
    <property type="match status" value="1"/>
</dbReference>
<comment type="function">
    <text evidence="9">Part of the binding-protein-dependent transport system for phosphate; probably responsible for the translocation of the substrate across the membrane.</text>
</comment>
<comment type="subcellular location">
    <subcellularLocation>
        <location evidence="1 8">Cell membrane</location>
        <topology evidence="1 8">Multi-pass membrane protein</topology>
    </subcellularLocation>
</comment>
<keyword evidence="3 8" id="KW-0813">Transport</keyword>
<evidence type="ECO:0000259" key="10">
    <source>
        <dbReference type="PROSITE" id="PS50928"/>
    </source>
</evidence>
<sequence length="331" mass="35645">MSRRSEGTTVIKSNIISDHHTPNKGERTDYLAKKLLTRNKRQYVQNLTGKTIAMICAGLLVAVVVSITYFIASKGLTTFFFDGVQIKEFLTGLKWDPEGEPAAFGVLPFITGSFLVTMLAALIAAPLGIGAAIFMTEIYPRFGKKVLKPVIELLVGIPSVVYGYVGLTLLVPFIRGHFDVLGFSLLAGGLVLALMILPTITSVATDAIEAVPQDLRNASLALGATRWQTIWNVVLHSALPGCLTAIVLGMARAFGEALAVQMVIGNTTKLPGGLLDPISTLTSGITLNMGNTIQGTPYNNALWSMALLLLLMSFVFNLILRILSRKKLVNK</sequence>
<dbReference type="InterPro" id="IPR035906">
    <property type="entry name" value="MetI-like_sf"/>
</dbReference>
<feature type="transmembrane region" description="Helical" evidence="8">
    <location>
        <begin position="229"/>
        <end position="251"/>
    </location>
</feature>
<keyword evidence="4 9" id="KW-1003">Cell membrane</keyword>
<dbReference type="Proteomes" id="UP001056500">
    <property type="component" value="Chromosome"/>
</dbReference>
<evidence type="ECO:0000256" key="5">
    <source>
        <dbReference type="ARBA" id="ARBA00022692"/>
    </source>
</evidence>
<feature type="transmembrane region" description="Helical" evidence="8">
    <location>
        <begin position="301"/>
        <end position="323"/>
    </location>
</feature>
<dbReference type="CDD" id="cd06261">
    <property type="entry name" value="TM_PBP2"/>
    <property type="match status" value="1"/>
</dbReference>
<proteinExistence type="inferred from homology"/>
<feature type="domain" description="ABC transmembrane type-1" evidence="10">
    <location>
        <begin position="110"/>
        <end position="320"/>
    </location>
</feature>
<keyword evidence="5 8" id="KW-0812">Transmembrane</keyword>
<feature type="transmembrane region" description="Helical" evidence="8">
    <location>
        <begin position="51"/>
        <end position="72"/>
    </location>
</feature>
<gene>
    <name evidence="11" type="primary">pstC</name>
    <name evidence="11" type="ORF">NDK47_03075</name>
</gene>
<dbReference type="Gene3D" id="1.10.3720.10">
    <property type="entry name" value="MetI-like"/>
    <property type="match status" value="1"/>
</dbReference>
<feature type="transmembrane region" description="Helical" evidence="8">
    <location>
        <begin position="180"/>
        <end position="208"/>
    </location>
</feature>
<dbReference type="PANTHER" id="PTHR30425">
    <property type="entry name" value="PHOSPHATE TRANSPORT SYSTEM PERMEASE PROTEIN PST"/>
    <property type="match status" value="1"/>
</dbReference>
<evidence type="ECO:0000256" key="3">
    <source>
        <dbReference type="ARBA" id="ARBA00022448"/>
    </source>
</evidence>
<dbReference type="InterPro" id="IPR000515">
    <property type="entry name" value="MetI-like"/>
</dbReference>
<evidence type="ECO:0000256" key="8">
    <source>
        <dbReference type="RuleBase" id="RU363032"/>
    </source>
</evidence>
<evidence type="ECO:0000256" key="2">
    <source>
        <dbReference type="ARBA" id="ARBA00007069"/>
    </source>
</evidence>
<accession>A0ABY4WHZ9</accession>
<name>A0ABY4WHZ9_9BACL</name>
<feature type="transmembrane region" description="Helical" evidence="8">
    <location>
        <begin position="150"/>
        <end position="174"/>
    </location>
</feature>
<keyword evidence="12" id="KW-1185">Reference proteome</keyword>
<evidence type="ECO:0000256" key="1">
    <source>
        <dbReference type="ARBA" id="ARBA00004651"/>
    </source>
</evidence>
<dbReference type="Pfam" id="PF00528">
    <property type="entry name" value="BPD_transp_1"/>
    <property type="match status" value="1"/>
</dbReference>
<feature type="transmembrane region" description="Helical" evidence="8">
    <location>
        <begin position="114"/>
        <end position="138"/>
    </location>
</feature>
<dbReference type="InterPro" id="IPR011864">
    <property type="entry name" value="Phosphate_PstC"/>
</dbReference>
<keyword evidence="6 8" id="KW-1133">Transmembrane helix</keyword>
<keyword evidence="7 8" id="KW-0472">Membrane</keyword>
<evidence type="ECO:0000313" key="12">
    <source>
        <dbReference type="Proteomes" id="UP001056500"/>
    </source>
</evidence>
<evidence type="ECO:0000256" key="4">
    <source>
        <dbReference type="ARBA" id="ARBA00022475"/>
    </source>
</evidence>
<dbReference type="EMBL" id="CP098755">
    <property type="protein sequence ID" value="USG66329.1"/>
    <property type="molecule type" value="Genomic_DNA"/>
</dbReference>
<dbReference type="InterPro" id="IPR051124">
    <property type="entry name" value="Phosphate_Transport_Permease"/>
</dbReference>
<organism evidence="11 12">
    <name type="scientific">Brevibacillus ruminantium</name>
    <dbReference type="NCBI Taxonomy" id="2950604"/>
    <lineage>
        <taxon>Bacteria</taxon>
        <taxon>Bacillati</taxon>
        <taxon>Bacillota</taxon>
        <taxon>Bacilli</taxon>
        <taxon>Bacillales</taxon>
        <taxon>Paenibacillaceae</taxon>
        <taxon>Brevibacillus</taxon>
    </lineage>
</organism>
<dbReference type="PROSITE" id="PS50928">
    <property type="entry name" value="ABC_TM1"/>
    <property type="match status" value="1"/>
</dbReference>
<evidence type="ECO:0000313" key="11">
    <source>
        <dbReference type="EMBL" id="USG66329.1"/>
    </source>
</evidence>
<protein>
    <recommendedName>
        <fullName evidence="9">Phosphate transport system permease protein</fullName>
    </recommendedName>
</protein>
<dbReference type="RefSeq" id="WP_251873472.1">
    <property type="nucleotide sequence ID" value="NZ_CP098755.1"/>
</dbReference>
<comment type="similarity">
    <text evidence="2 9">Belongs to the binding-protein-dependent transport system permease family. CysTW subfamily.</text>
</comment>
<keyword evidence="9" id="KW-0592">Phosphate transport</keyword>
<evidence type="ECO:0000256" key="9">
    <source>
        <dbReference type="RuleBase" id="RU363054"/>
    </source>
</evidence>
<evidence type="ECO:0000256" key="6">
    <source>
        <dbReference type="ARBA" id="ARBA00022989"/>
    </source>
</evidence>